<proteinExistence type="predicted"/>
<dbReference type="GeneID" id="17358979"/>
<gene>
    <name evidence="7" type="ORF">CHLNCDRAFT_29590</name>
</gene>
<dbReference type="InParanoid" id="E1Z566"/>
<evidence type="ECO:0000256" key="1">
    <source>
        <dbReference type="ARBA" id="ARBA00001946"/>
    </source>
</evidence>
<keyword evidence="8" id="KW-1185">Reference proteome</keyword>
<comment type="cofactor">
    <cofactor evidence="1">
        <name>Mg(2+)</name>
        <dbReference type="ChEBI" id="CHEBI:18420"/>
    </cofactor>
</comment>
<organism evidence="8">
    <name type="scientific">Chlorella variabilis</name>
    <name type="common">Green alga</name>
    <dbReference type="NCBI Taxonomy" id="554065"/>
    <lineage>
        <taxon>Eukaryota</taxon>
        <taxon>Viridiplantae</taxon>
        <taxon>Chlorophyta</taxon>
        <taxon>core chlorophytes</taxon>
        <taxon>Trebouxiophyceae</taxon>
        <taxon>Chlorellales</taxon>
        <taxon>Chlorellaceae</taxon>
        <taxon>Chlorella clade</taxon>
        <taxon>Chlorella</taxon>
    </lineage>
</organism>
<dbReference type="UniPathway" id="UPA00109">
    <property type="reaction ID" value="UER00182"/>
</dbReference>
<dbReference type="PRINTS" id="PR00476">
    <property type="entry name" value="PHFRCTKINASE"/>
</dbReference>
<dbReference type="SUPFAM" id="SSF53784">
    <property type="entry name" value="Phosphofructokinase"/>
    <property type="match status" value="1"/>
</dbReference>
<dbReference type="GO" id="GO:0003872">
    <property type="term" value="F:6-phosphofructokinase activity"/>
    <property type="evidence" value="ECO:0007669"/>
    <property type="project" value="InterPro"/>
</dbReference>
<dbReference type="InterPro" id="IPR000023">
    <property type="entry name" value="Phosphofructokinase_dom"/>
</dbReference>
<feature type="domain" description="Phosphofructokinase" evidence="6">
    <location>
        <begin position="24"/>
        <end position="346"/>
    </location>
</feature>
<keyword evidence="5" id="KW-0460">Magnesium</keyword>
<protein>
    <recommendedName>
        <fullName evidence="6">Phosphofructokinase domain-containing protein</fullName>
    </recommendedName>
</protein>
<dbReference type="OrthoDB" id="537915at2759"/>
<reference evidence="7 8" key="1">
    <citation type="journal article" date="2010" name="Plant Cell">
        <title>The Chlorella variabilis NC64A genome reveals adaptation to photosymbiosis, coevolution with viruses, and cryptic sex.</title>
        <authorList>
            <person name="Blanc G."/>
            <person name="Duncan G."/>
            <person name="Agarkova I."/>
            <person name="Borodovsky M."/>
            <person name="Gurnon J."/>
            <person name="Kuo A."/>
            <person name="Lindquist E."/>
            <person name="Lucas S."/>
            <person name="Pangilinan J."/>
            <person name="Polle J."/>
            <person name="Salamov A."/>
            <person name="Terry A."/>
            <person name="Yamada T."/>
            <person name="Dunigan D.D."/>
            <person name="Grigoriev I.V."/>
            <person name="Claverie J.M."/>
            <person name="Van Etten J.L."/>
        </authorList>
    </citation>
    <scope>NUCLEOTIDE SEQUENCE [LARGE SCALE GENOMIC DNA]</scope>
    <source>
        <strain evidence="7 8">NC64A</strain>
    </source>
</reference>
<name>E1Z566_CHLVA</name>
<dbReference type="Pfam" id="PF00365">
    <property type="entry name" value="PFK"/>
    <property type="match status" value="1"/>
</dbReference>
<keyword evidence="4" id="KW-0418">Kinase</keyword>
<dbReference type="Proteomes" id="UP000008141">
    <property type="component" value="Unassembled WGS sequence"/>
</dbReference>
<evidence type="ECO:0000313" key="7">
    <source>
        <dbReference type="EMBL" id="EFN59177.1"/>
    </source>
</evidence>
<dbReference type="InterPro" id="IPR035966">
    <property type="entry name" value="PKF_sf"/>
</dbReference>
<dbReference type="OMA" id="FFKHRNS"/>
<dbReference type="RefSeq" id="XP_005851279.1">
    <property type="nucleotide sequence ID" value="XM_005851217.1"/>
</dbReference>
<dbReference type="GO" id="GO:0006002">
    <property type="term" value="P:fructose 6-phosphate metabolic process"/>
    <property type="evidence" value="ECO:0007669"/>
    <property type="project" value="InterPro"/>
</dbReference>
<dbReference type="AlphaFoldDB" id="E1Z566"/>
<dbReference type="InterPro" id="IPR022953">
    <property type="entry name" value="ATP_PFK"/>
</dbReference>
<dbReference type="eggNOG" id="KOG2440">
    <property type="taxonomic scope" value="Eukaryota"/>
</dbReference>
<dbReference type="EMBL" id="GL433836">
    <property type="protein sequence ID" value="EFN59177.1"/>
    <property type="molecule type" value="Genomic_DNA"/>
</dbReference>
<evidence type="ECO:0000256" key="5">
    <source>
        <dbReference type="ARBA" id="ARBA00022842"/>
    </source>
</evidence>
<dbReference type="InterPro" id="IPR050929">
    <property type="entry name" value="PFKA"/>
</dbReference>
<sequence>MEVPRFALRAGPRRTIYYQPASTRMAIVCSGGICPGENDVVRALALDYGVREGNILGIRLGWRGFYSKTHKPIMLTRQAVEDIHLEGGTVLGTCEAGECNVMEVVKRLDLWAIDMLFVIGNRHDIDSAGVVQRMCDQCSVQCAVIALPKSIDNDVLMLDKCFGYETCVEEAQKALLAAKVEASSAYRGIGLVKLMGRHSGFIAVKQAALASGLVDVVLIPEAGYCRMTAPCLCCAALCCALQVPFNMDKVLNYMGRILDTRGHVVVCLAEGAGQVGTRGRAAGPRPQDPATCHETDSGSWMKGEIKKALKDVDAKYIDPSYLIRSIPATSDDRVYCKMLAHGAVHAAFAGYTNVAVGQVNTHVVYLPLHLLVQAPRQMDPQGELWNRMCAANGQPPFEGVADGPPRRALE</sequence>
<keyword evidence="2" id="KW-0808">Transferase</keyword>
<evidence type="ECO:0000256" key="4">
    <source>
        <dbReference type="ARBA" id="ARBA00022777"/>
    </source>
</evidence>
<evidence type="ECO:0000256" key="2">
    <source>
        <dbReference type="ARBA" id="ARBA00022679"/>
    </source>
</evidence>
<accession>E1Z566</accession>
<dbReference type="GO" id="GO:0046872">
    <property type="term" value="F:metal ion binding"/>
    <property type="evidence" value="ECO:0007669"/>
    <property type="project" value="UniProtKB-KW"/>
</dbReference>
<evidence type="ECO:0000313" key="8">
    <source>
        <dbReference type="Proteomes" id="UP000008141"/>
    </source>
</evidence>
<dbReference type="STRING" id="554065.E1Z566"/>
<dbReference type="KEGG" id="cvr:CHLNCDRAFT_29590"/>
<dbReference type="Gene3D" id="3.40.50.450">
    <property type="match status" value="1"/>
</dbReference>
<evidence type="ECO:0000259" key="6">
    <source>
        <dbReference type="Pfam" id="PF00365"/>
    </source>
</evidence>
<dbReference type="PANTHER" id="PTHR45770">
    <property type="entry name" value="ATP-DEPENDENT 6-PHOSPHOFRUCTOKINASE 1"/>
    <property type="match status" value="1"/>
</dbReference>
<evidence type="ECO:0000256" key="3">
    <source>
        <dbReference type="ARBA" id="ARBA00022723"/>
    </source>
</evidence>
<keyword evidence="3" id="KW-0479">Metal-binding</keyword>